<reference evidence="1" key="1">
    <citation type="submission" date="2017-07" db="EMBL/GenBank/DDBJ databases">
        <title>Taro Niue Genome Assembly and Annotation.</title>
        <authorList>
            <person name="Atibalentja N."/>
            <person name="Keating K."/>
            <person name="Fields C.J."/>
        </authorList>
    </citation>
    <scope>NUCLEOTIDE SEQUENCE</scope>
    <source>
        <strain evidence="1">Niue_2</strain>
        <tissue evidence="1">Leaf</tissue>
    </source>
</reference>
<evidence type="ECO:0000313" key="1">
    <source>
        <dbReference type="EMBL" id="MQM04751.1"/>
    </source>
</evidence>
<proteinExistence type="predicted"/>
<dbReference type="EMBL" id="NMUH01003276">
    <property type="protein sequence ID" value="MQM04751.1"/>
    <property type="molecule type" value="Genomic_DNA"/>
</dbReference>
<protein>
    <submittedName>
        <fullName evidence="1">Uncharacterized protein</fullName>
    </submittedName>
</protein>
<organism evidence="1 2">
    <name type="scientific">Colocasia esculenta</name>
    <name type="common">Wild taro</name>
    <name type="synonym">Arum esculentum</name>
    <dbReference type="NCBI Taxonomy" id="4460"/>
    <lineage>
        <taxon>Eukaryota</taxon>
        <taxon>Viridiplantae</taxon>
        <taxon>Streptophyta</taxon>
        <taxon>Embryophyta</taxon>
        <taxon>Tracheophyta</taxon>
        <taxon>Spermatophyta</taxon>
        <taxon>Magnoliopsida</taxon>
        <taxon>Liliopsida</taxon>
        <taxon>Araceae</taxon>
        <taxon>Aroideae</taxon>
        <taxon>Colocasieae</taxon>
        <taxon>Colocasia</taxon>
    </lineage>
</organism>
<name>A0A843WGL3_COLES</name>
<dbReference type="Proteomes" id="UP000652761">
    <property type="component" value="Unassembled WGS sequence"/>
</dbReference>
<evidence type="ECO:0000313" key="2">
    <source>
        <dbReference type="Proteomes" id="UP000652761"/>
    </source>
</evidence>
<dbReference type="AlphaFoldDB" id="A0A843WGL3"/>
<sequence length="76" mass="8222">MIRPTFVVCWPKRPGKGLAYHFGLLAKGFDSVDHCGLLTGKGFGSVDHCGLLTKEGLAYHFGLLAKDLTRSTIVVC</sequence>
<gene>
    <name evidence="1" type="ORF">Taro_037555</name>
</gene>
<comment type="caution">
    <text evidence="1">The sequence shown here is derived from an EMBL/GenBank/DDBJ whole genome shotgun (WGS) entry which is preliminary data.</text>
</comment>
<accession>A0A843WGL3</accession>
<keyword evidence="2" id="KW-1185">Reference proteome</keyword>